<dbReference type="EMBL" id="FXUA01000003">
    <property type="protein sequence ID" value="SMP21311.1"/>
    <property type="molecule type" value="Genomic_DNA"/>
</dbReference>
<reference evidence="1 2" key="1">
    <citation type="submission" date="2017-05" db="EMBL/GenBank/DDBJ databases">
        <authorList>
            <person name="Varghese N."/>
            <person name="Submissions S."/>
        </authorList>
    </citation>
    <scope>NUCLEOTIDE SEQUENCE [LARGE SCALE GENOMIC DNA]</scope>
    <source>
        <strain evidence="1 2">DSM 15360</strain>
    </source>
</reference>
<keyword evidence="2" id="KW-1185">Reference proteome</keyword>
<dbReference type="Proteomes" id="UP001157915">
    <property type="component" value="Unassembled WGS sequence"/>
</dbReference>
<proteinExistence type="predicted"/>
<sequence>MEAKAKKDRLNLGIEGCFGLQYSDQISNESKVTPIVADNHILFNEKIQVRDMIFLDVLLWDYYGKAVIHRN</sequence>
<evidence type="ECO:0000313" key="2">
    <source>
        <dbReference type="Proteomes" id="UP001157915"/>
    </source>
</evidence>
<evidence type="ECO:0000313" key="1">
    <source>
        <dbReference type="EMBL" id="SMP21311.1"/>
    </source>
</evidence>
<name>A0ABY1NYK9_9BACT</name>
<organism evidence="1 2">
    <name type="scientific">Algoriphagus winogradskyi</name>
    <dbReference type="NCBI Taxonomy" id="237017"/>
    <lineage>
        <taxon>Bacteria</taxon>
        <taxon>Pseudomonadati</taxon>
        <taxon>Bacteroidota</taxon>
        <taxon>Cytophagia</taxon>
        <taxon>Cytophagales</taxon>
        <taxon>Cyclobacteriaceae</taxon>
        <taxon>Algoriphagus</taxon>
    </lineage>
</organism>
<comment type="caution">
    <text evidence="1">The sequence shown here is derived from an EMBL/GenBank/DDBJ whole genome shotgun (WGS) entry which is preliminary data.</text>
</comment>
<gene>
    <name evidence="1" type="ORF">SAMN06265367_103274</name>
</gene>
<accession>A0ABY1NYK9</accession>
<protein>
    <submittedName>
        <fullName evidence="1">Uncharacterized protein</fullName>
    </submittedName>
</protein>